<gene>
    <name evidence="3" type="ORF">DEA37_0001441</name>
</gene>
<keyword evidence="4" id="KW-1185">Reference proteome</keyword>
<dbReference type="Proteomes" id="UP000324629">
    <property type="component" value="Unassembled WGS sequence"/>
</dbReference>
<sequence>SNKHCCNPPSPDEVNARPTEKKESLRLRFSRKGSDMIVHTADDRQTQDTPTYSSPHSSACCGHASADSDLDWLSWSALCLSDAENALSTFVTESSFFKRSICNLPRPESQARQTVQALLNSIRQQIRDGEISTRPQFVHQMLAALSSLCMTHSSNTVTFQLVMHVYRQIGKRLTTSLYTGRSKFLLGRVLLPVASPFSLSQLIFIYSLRS</sequence>
<feature type="transmembrane region" description="Helical" evidence="2">
    <location>
        <begin position="189"/>
        <end position="208"/>
    </location>
</feature>
<dbReference type="AlphaFoldDB" id="A0A5J4NAP0"/>
<organism evidence="3 4">
    <name type="scientific">Paragonimus westermani</name>
    <dbReference type="NCBI Taxonomy" id="34504"/>
    <lineage>
        <taxon>Eukaryota</taxon>
        <taxon>Metazoa</taxon>
        <taxon>Spiralia</taxon>
        <taxon>Lophotrochozoa</taxon>
        <taxon>Platyhelminthes</taxon>
        <taxon>Trematoda</taxon>
        <taxon>Digenea</taxon>
        <taxon>Plagiorchiida</taxon>
        <taxon>Troglotremata</taxon>
        <taxon>Troglotrematidae</taxon>
        <taxon>Paragonimus</taxon>
    </lineage>
</organism>
<evidence type="ECO:0000313" key="3">
    <source>
        <dbReference type="EMBL" id="KAA3672636.1"/>
    </source>
</evidence>
<feature type="region of interest" description="Disordered" evidence="1">
    <location>
        <begin position="1"/>
        <end position="53"/>
    </location>
</feature>
<evidence type="ECO:0000256" key="1">
    <source>
        <dbReference type="SAM" id="MobiDB-lite"/>
    </source>
</evidence>
<evidence type="ECO:0000313" key="4">
    <source>
        <dbReference type="Proteomes" id="UP000324629"/>
    </source>
</evidence>
<dbReference type="EMBL" id="QNGE01004695">
    <property type="protein sequence ID" value="KAA3672636.1"/>
    <property type="molecule type" value="Genomic_DNA"/>
</dbReference>
<keyword evidence="2" id="KW-1133">Transmembrane helix</keyword>
<keyword evidence="2" id="KW-0472">Membrane</keyword>
<evidence type="ECO:0000256" key="2">
    <source>
        <dbReference type="SAM" id="Phobius"/>
    </source>
</evidence>
<proteinExistence type="predicted"/>
<feature type="non-terminal residue" evidence="3">
    <location>
        <position position="1"/>
    </location>
</feature>
<comment type="caution">
    <text evidence="3">The sequence shown here is derived from an EMBL/GenBank/DDBJ whole genome shotgun (WGS) entry which is preliminary data.</text>
</comment>
<accession>A0A5J4NAP0</accession>
<reference evidence="3 4" key="1">
    <citation type="journal article" date="2019" name="Gigascience">
        <title>Whole-genome sequence of the oriental lung fluke Paragonimus westermani.</title>
        <authorList>
            <person name="Oey H."/>
            <person name="Zakrzewski M."/>
            <person name="Narain K."/>
            <person name="Devi K.R."/>
            <person name="Agatsuma T."/>
            <person name="Nawaratna S."/>
            <person name="Gobert G.N."/>
            <person name="Jones M.K."/>
            <person name="Ragan M.A."/>
            <person name="McManus D.P."/>
            <person name="Krause L."/>
        </authorList>
    </citation>
    <scope>NUCLEOTIDE SEQUENCE [LARGE SCALE GENOMIC DNA]</scope>
    <source>
        <strain evidence="3 4">IND2009</strain>
    </source>
</reference>
<protein>
    <submittedName>
        <fullName evidence="3">Uncharacterized protein</fullName>
    </submittedName>
</protein>
<keyword evidence="2" id="KW-0812">Transmembrane</keyword>
<feature type="compositionally biased region" description="Basic and acidic residues" evidence="1">
    <location>
        <begin position="14"/>
        <end position="26"/>
    </location>
</feature>
<name>A0A5J4NAP0_9TREM</name>